<evidence type="ECO:0000259" key="3">
    <source>
        <dbReference type="Pfam" id="PF13717"/>
    </source>
</evidence>
<dbReference type="Pfam" id="PF13717">
    <property type="entry name" value="Zn_ribbon_4"/>
    <property type="match status" value="1"/>
</dbReference>
<dbReference type="NCBIfam" id="TIGR02098">
    <property type="entry name" value="MJ0042_CXXC"/>
    <property type="match status" value="1"/>
</dbReference>
<comment type="caution">
    <text evidence="4">The sequence shown here is derived from an EMBL/GenBank/DDBJ whole genome shotgun (WGS) entry which is preliminary data.</text>
</comment>
<evidence type="ECO:0000313" key="5">
    <source>
        <dbReference type="Proteomes" id="UP001419910"/>
    </source>
</evidence>
<evidence type="ECO:0000256" key="1">
    <source>
        <dbReference type="SAM" id="MobiDB-lite"/>
    </source>
</evidence>
<keyword evidence="2" id="KW-1133">Transmembrane helix</keyword>
<feature type="transmembrane region" description="Helical" evidence="2">
    <location>
        <begin position="99"/>
        <end position="119"/>
    </location>
</feature>
<dbReference type="EMBL" id="JBDIME010000007">
    <property type="protein sequence ID" value="MEN2790040.1"/>
    <property type="molecule type" value="Genomic_DNA"/>
</dbReference>
<dbReference type="RefSeq" id="WP_343888545.1">
    <property type="nucleotide sequence ID" value="NZ_BAAAEH010000010.1"/>
</dbReference>
<evidence type="ECO:0000256" key="2">
    <source>
        <dbReference type="SAM" id="Phobius"/>
    </source>
</evidence>
<accession>A0ABU9Y2L8</accession>
<dbReference type="InterPro" id="IPR011723">
    <property type="entry name" value="Znf/thioredoxin_put"/>
</dbReference>
<gene>
    <name evidence="4" type="ORF">ABC974_10420</name>
</gene>
<organism evidence="4 5">
    <name type="scientific">Sphingomonas oligophenolica</name>
    <dbReference type="NCBI Taxonomy" id="301154"/>
    <lineage>
        <taxon>Bacteria</taxon>
        <taxon>Pseudomonadati</taxon>
        <taxon>Pseudomonadota</taxon>
        <taxon>Alphaproteobacteria</taxon>
        <taxon>Sphingomonadales</taxon>
        <taxon>Sphingomonadaceae</taxon>
        <taxon>Sphingomonas</taxon>
    </lineage>
</organism>
<keyword evidence="2" id="KW-0812">Transmembrane</keyword>
<keyword evidence="5" id="KW-1185">Reference proteome</keyword>
<feature type="region of interest" description="Disordered" evidence="1">
    <location>
        <begin position="51"/>
        <end position="77"/>
    </location>
</feature>
<feature type="domain" description="Zinc finger/thioredoxin putative" evidence="3">
    <location>
        <begin position="1"/>
        <end position="36"/>
    </location>
</feature>
<reference evidence="4 5" key="1">
    <citation type="submission" date="2024-05" db="EMBL/GenBank/DDBJ databases">
        <authorList>
            <person name="Liu Q."/>
            <person name="Xin Y.-H."/>
        </authorList>
    </citation>
    <scope>NUCLEOTIDE SEQUENCE [LARGE SCALE GENOMIC DNA]</scope>
    <source>
        <strain evidence="4 5">CGMCC 1.10181</strain>
    </source>
</reference>
<keyword evidence="2" id="KW-0472">Membrane</keyword>
<evidence type="ECO:0000313" key="4">
    <source>
        <dbReference type="EMBL" id="MEN2790040.1"/>
    </source>
</evidence>
<proteinExistence type="predicted"/>
<dbReference type="Proteomes" id="UP001419910">
    <property type="component" value="Unassembled WGS sequence"/>
</dbReference>
<protein>
    <submittedName>
        <fullName evidence="4">MJ0042-type zinc finger domain-containing protein</fullName>
    </submittedName>
</protein>
<sequence length="234" mass="24902">MILECSQCRTRYLVPDSAVGPDGRTVRCAACKHSWFQPGHVLDLVARAEAPLAPAPSPPPPPPPPPPDVVIAPPGTAPDYDAFANEPPFRPRRNPARRWTMAAIAAGILMLIGAGAILWSGAPGLADRFGLQLGPAEVPLKIVSNAVDHRDLDNGSHIFAVSGKVVNPTSTRQHVPDIRVELKDAQNRVVYGWMIRPDATTLAPHGSVEFNSAKLDVPLSSKNLVLSFSGEAAS</sequence>
<name>A0ABU9Y2L8_9SPHN</name>
<feature type="compositionally biased region" description="Pro residues" evidence="1">
    <location>
        <begin position="53"/>
        <end position="68"/>
    </location>
</feature>